<accession>A0ABT1DCM3</accession>
<reference evidence="2 3" key="1">
    <citation type="submission" date="2021-12" db="EMBL/GenBank/DDBJ databases">
        <title>Siccirubricoccus leaddurans sp. nov., a high concentration Zn2+ tolerance bacterium.</title>
        <authorList>
            <person name="Cao Y."/>
        </authorList>
    </citation>
    <scope>NUCLEOTIDE SEQUENCE [LARGE SCALE GENOMIC DNA]</scope>
    <source>
        <strain evidence="2 3">KC 17139</strain>
    </source>
</reference>
<evidence type="ECO:0000313" key="3">
    <source>
        <dbReference type="Proteomes" id="UP001523392"/>
    </source>
</evidence>
<dbReference type="Pfam" id="PF20159">
    <property type="entry name" value="YidB"/>
    <property type="match status" value="1"/>
</dbReference>
<dbReference type="InterPro" id="IPR027405">
    <property type="entry name" value="YidB-like"/>
</dbReference>
<proteinExistence type="predicted"/>
<dbReference type="Gene3D" id="1.10.10.690">
    <property type="entry name" value="YidB-like"/>
    <property type="match status" value="1"/>
</dbReference>
<gene>
    <name evidence="2" type="ORF">JYK14_26485</name>
</gene>
<evidence type="ECO:0000256" key="1">
    <source>
        <dbReference type="SAM" id="MobiDB-lite"/>
    </source>
</evidence>
<feature type="compositionally biased region" description="Basic and acidic residues" evidence="1">
    <location>
        <begin position="179"/>
        <end position="192"/>
    </location>
</feature>
<dbReference type="EMBL" id="JAFIRR010000217">
    <property type="protein sequence ID" value="MCO6419688.1"/>
    <property type="molecule type" value="Genomic_DNA"/>
</dbReference>
<protein>
    <submittedName>
        <fullName evidence="2">YidB family protein</fullName>
    </submittedName>
</protein>
<dbReference type="InterPro" id="IPR045372">
    <property type="entry name" value="YidB"/>
</dbReference>
<dbReference type="RefSeq" id="WP_252956371.1">
    <property type="nucleotide sequence ID" value="NZ_JAFIRR010000217.1"/>
</dbReference>
<dbReference type="Proteomes" id="UP001523392">
    <property type="component" value="Unassembled WGS sequence"/>
</dbReference>
<feature type="region of interest" description="Disordered" evidence="1">
    <location>
        <begin position="157"/>
        <end position="192"/>
    </location>
</feature>
<keyword evidence="3" id="KW-1185">Reference proteome</keyword>
<organism evidence="2 3">
    <name type="scientific">Siccirubricoccus soli</name>
    <dbReference type="NCBI Taxonomy" id="2899147"/>
    <lineage>
        <taxon>Bacteria</taxon>
        <taxon>Pseudomonadati</taxon>
        <taxon>Pseudomonadota</taxon>
        <taxon>Alphaproteobacteria</taxon>
        <taxon>Acetobacterales</taxon>
        <taxon>Roseomonadaceae</taxon>
        <taxon>Siccirubricoccus</taxon>
    </lineage>
</organism>
<evidence type="ECO:0000313" key="2">
    <source>
        <dbReference type="EMBL" id="MCO6419688.1"/>
    </source>
</evidence>
<name>A0ABT1DCM3_9PROT</name>
<sequence>MGENLFGRSGGGLAGGLSGGLKLAAIALLVQQLMRHSRGAGGDAPAAEASGGGGLGDILGGLLGGGGQRGGLGGALPGGPGGLLGGLGGLLGSLRSHGLGQHVDSWVAPGPNRPIGPDELRRSLDPAAVEAAAQQAGTDSGSLLQELSRMLPEMVDRMTPNGQVPQREDELDTGGISDILRRLAGEGQDRQR</sequence>
<comment type="caution">
    <text evidence="2">The sequence shown here is derived from an EMBL/GenBank/DDBJ whole genome shotgun (WGS) entry which is preliminary data.</text>
</comment>
<dbReference type="SUPFAM" id="SSF140804">
    <property type="entry name" value="YidB-like"/>
    <property type="match status" value="1"/>
</dbReference>